<organism evidence="2 3">
    <name type="scientific">Devosia albogilva</name>
    <dbReference type="NCBI Taxonomy" id="429726"/>
    <lineage>
        <taxon>Bacteria</taxon>
        <taxon>Pseudomonadati</taxon>
        <taxon>Pseudomonadota</taxon>
        <taxon>Alphaproteobacteria</taxon>
        <taxon>Hyphomicrobiales</taxon>
        <taxon>Devosiaceae</taxon>
        <taxon>Devosia</taxon>
    </lineage>
</organism>
<gene>
    <name evidence="2" type="ORF">ACFSX5_11575</name>
</gene>
<accession>A0ABW5QL54</accession>
<keyword evidence="1" id="KW-0472">Membrane</keyword>
<evidence type="ECO:0000313" key="2">
    <source>
        <dbReference type="EMBL" id="MFD2648433.1"/>
    </source>
</evidence>
<dbReference type="EMBL" id="JBHUNP010000001">
    <property type="protein sequence ID" value="MFD2648433.1"/>
    <property type="molecule type" value="Genomic_DNA"/>
</dbReference>
<feature type="transmembrane region" description="Helical" evidence="1">
    <location>
        <begin position="61"/>
        <end position="83"/>
    </location>
</feature>
<sequence>MKLWATLRDAVIGWRLLLGRAPGWRERFSLTRPGMVTALGLFVIVALLAVSVASVEYGAPTLPALIAGLAVLMIPVAAVLLALWLTRKAVGGLVSSLDVLVPAIFLLIAFVPLEGIIAALIGGPAIMLSWLALGFGYFRLARAATAWSRGVSASFAILAVLMLVAMRIALYILSNPPASPI</sequence>
<feature type="transmembrane region" description="Helical" evidence="1">
    <location>
        <begin position="150"/>
        <end position="173"/>
    </location>
</feature>
<proteinExistence type="predicted"/>
<dbReference type="Proteomes" id="UP001597521">
    <property type="component" value="Unassembled WGS sequence"/>
</dbReference>
<feature type="transmembrane region" description="Helical" evidence="1">
    <location>
        <begin position="90"/>
        <end position="110"/>
    </location>
</feature>
<evidence type="ECO:0000256" key="1">
    <source>
        <dbReference type="SAM" id="Phobius"/>
    </source>
</evidence>
<comment type="caution">
    <text evidence="2">The sequence shown here is derived from an EMBL/GenBank/DDBJ whole genome shotgun (WGS) entry which is preliminary data.</text>
</comment>
<feature type="transmembrane region" description="Helical" evidence="1">
    <location>
        <begin position="35"/>
        <end position="55"/>
    </location>
</feature>
<keyword evidence="1" id="KW-0812">Transmembrane</keyword>
<reference evidence="3" key="1">
    <citation type="journal article" date="2019" name="Int. J. Syst. Evol. Microbiol.">
        <title>The Global Catalogue of Microorganisms (GCM) 10K type strain sequencing project: providing services to taxonomists for standard genome sequencing and annotation.</title>
        <authorList>
            <consortium name="The Broad Institute Genomics Platform"/>
            <consortium name="The Broad Institute Genome Sequencing Center for Infectious Disease"/>
            <person name="Wu L."/>
            <person name="Ma J."/>
        </authorList>
    </citation>
    <scope>NUCLEOTIDE SEQUENCE [LARGE SCALE GENOMIC DNA]</scope>
    <source>
        <strain evidence="3">CCM 7427</strain>
    </source>
</reference>
<evidence type="ECO:0000313" key="3">
    <source>
        <dbReference type="Proteomes" id="UP001597521"/>
    </source>
</evidence>
<name>A0ABW5QL54_9HYPH</name>
<dbReference type="RefSeq" id="WP_386833608.1">
    <property type="nucleotide sequence ID" value="NZ_JBHUNP010000001.1"/>
</dbReference>
<evidence type="ECO:0008006" key="4">
    <source>
        <dbReference type="Google" id="ProtNLM"/>
    </source>
</evidence>
<feature type="transmembrane region" description="Helical" evidence="1">
    <location>
        <begin position="116"/>
        <end position="138"/>
    </location>
</feature>
<keyword evidence="3" id="KW-1185">Reference proteome</keyword>
<protein>
    <recommendedName>
        <fullName evidence="4">Yip1 domain-containing protein</fullName>
    </recommendedName>
</protein>
<keyword evidence="1" id="KW-1133">Transmembrane helix</keyword>